<dbReference type="AlphaFoldDB" id="A0A2P2QTA9"/>
<evidence type="ECO:0000256" key="1">
    <source>
        <dbReference type="SAM" id="Phobius"/>
    </source>
</evidence>
<reference evidence="2" key="1">
    <citation type="submission" date="2018-02" db="EMBL/GenBank/DDBJ databases">
        <title>Rhizophora mucronata_Transcriptome.</title>
        <authorList>
            <person name="Meera S.P."/>
            <person name="Sreeshan A."/>
            <person name="Augustine A."/>
        </authorList>
    </citation>
    <scope>NUCLEOTIDE SEQUENCE</scope>
    <source>
        <tissue evidence="2">Leaf</tissue>
    </source>
</reference>
<organism evidence="2">
    <name type="scientific">Rhizophora mucronata</name>
    <name type="common">Asiatic mangrove</name>
    <dbReference type="NCBI Taxonomy" id="61149"/>
    <lineage>
        <taxon>Eukaryota</taxon>
        <taxon>Viridiplantae</taxon>
        <taxon>Streptophyta</taxon>
        <taxon>Embryophyta</taxon>
        <taxon>Tracheophyta</taxon>
        <taxon>Spermatophyta</taxon>
        <taxon>Magnoliopsida</taxon>
        <taxon>eudicotyledons</taxon>
        <taxon>Gunneridae</taxon>
        <taxon>Pentapetalae</taxon>
        <taxon>rosids</taxon>
        <taxon>fabids</taxon>
        <taxon>Malpighiales</taxon>
        <taxon>Rhizophoraceae</taxon>
        <taxon>Rhizophora</taxon>
    </lineage>
</organism>
<dbReference type="EMBL" id="GGEC01089778">
    <property type="protein sequence ID" value="MBX70262.1"/>
    <property type="molecule type" value="Transcribed_RNA"/>
</dbReference>
<evidence type="ECO:0000313" key="2">
    <source>
        <dbReference type="EMBL" id="MBX70262.1"/>
    </source>
</evidence>
<accession>A0A2P2QTA9</accession>
<name>A0A2P2QTA9_RHIMU</name>
<keyword evidence="1" id="KW-0472">Membrane</keyword>
<protein>
    <submittedName>
        <fullName evidence="2">Uncharacterized protein</fullName>
    </submittedName>
</protein>
<keyword evidence="1" id="KW-0812">Transmembrane</keyword>
<keyword evidence="1" id="KW-1133">Transmembrane helix</keyword>
<feature type="transmembrane region" description="Helical" evidence="1">
    <location>
        <begin position="6"/>
        <end position="24"/>
    </location>
</feature>
<sequence length="47" mass="5175">MSSWSSVYAVVLSIAFQLYSFGIARISGTARTIHFSSFPFSSLCTSY</sequence>
<proteinExistence type="predicted"/>